<evidence type="ECO:0000256" key="1">
    <source>
        <dbReference type="SAM" id="SignalP"/>
    </source>
</evidence>
<sequence>MFTRTPLLLTLLLLLTTALSLPTIHNRASTCSANTDKLVSGINKNIDLQKQEQSQLKVVKKMVDAGNVDQSDFDAAKSKFVDIVNAGITQRKANQELADGNKAADGLATVAKAQSAELKAVKGLTGDKDTDDATFSSLSDMFAGGIAQNQKNAKAAANGCTDSDADADDN</sequence>
<keyword evidence="3" id="KW-1185">Reference proteome</keyword>
<name>A0A8H7T9Y2_9HELO</name>
<dbReference type="EMBL" id="JAFJYH010000241">
    <property type="protein sequence ID" value="KAG4414981.1"/>
    <property type="molecule type" value="Genomic_DNA"/>
</dbReference>
<proteinExistence type="predicted"/>
<comment type="caution">
    <text evidence="2">The sequence shown here is derived from an EMBL/GenBank/DDBJ whole genome shotgun (WGS) entry which is preliminary data.</text>
</comment>
<keyword evidence="1" id="KW-0732">Signal</keyword>
<evidence type="ECO:0000313" key="2">
    <source>
        <dbReference type="EMBL" id="KAG4414981.1"/>
    </source>
</evidence>
<reference evidence="2" key="1">
    <citation type="submission" date="2021-02" db="EMBL/GenBank/DDBJ databases">
        <title>Genome sequence Cadophora malorum strain M34.</title>
        <authorList>
            <person name="Stefanovic E."/>
            <person name="Vu D."/>
            <person name="Scully C."/>
            <person name="Dijksterhuis J."/>
            <person name="Roader J."/>
            <person name="Houbraken J."/>
        </authorList>
    </citation>
    <scope>NUCLEOTIDE SEQUENCE</scope>
    <source>
        <strain evidence="2">M34</strain>
    </source>
</reference>
<organism evidence="2 3">
    <name type="scientific">Cadophora malorum</name>
    <dbReference type="NCBI Taxonomy" id="108018"/>
    <lineage>
        <taxon>Eukaryota</taxon>
        <taxon>Fungi</taxon>
        <taxon>Dikarya</taxon>
        <taxon>Ascomycota</taxon>
        <taxon>Pezizomycotina</taxon>
        <taxon>Leotiomycetes</taxon>
        <taxon>Helotiales</taxon>
        <taxon>Ploettnerulaceae</taxon>
        <taxon>Cadophora</taxon>
    </lineage>
</organism>
<evidence type="ECO:0000313" key="3">
    <source>
        <dbReference type="Proteomes" id="UP000664132"/>
    </source>
</evidence>
<feature type="chain" id="PRO_5034462603" description="Small secreted protein" evidence="1">
    <location>
        <begin position="21"/>
        <end position="170"/>
    </location>
</feature>
<dbReference type="AlphaFoldDB" id="A0A8H7T9Y2"/>
<dbReference type="Proteomes" id="UP000664132">
    <property type="component" value="Unassembled WGS sequence"/>
</dbReference>
<evidence type="ECO:0008006" key="4">
    <source>
        <dbReference type="Google" id="ProtNLM"/>
    </source>
</evidence>
<accession>A0A8H7T9Y2</accession>
<protein>
    <recommendedName>
        <fullName evidence="4">Small secreted protein</fullName>
    </recommendedName>
</protein>
<feature type="signal peptide" evidence="1">
    <location>
        <begin position="1"/>
        <end position="20"/>
    </location>
</feature>
<dbReference type="OrthoDB" id="3638982at2759"/>
<gene>
    <name evidence="2" type="ORF">IFR04_011909</name>
</gene>